<keyword evidence="3" id="KW-0732">Signal</keyword>
<feature type="transmembrane region" description="Helical" evidence="2">
    <location>
        <begin position="436"/>
        <end position="458"/>
    </location>
</feature>
<feature type="compositionally biased region" description="Acidic residues" evidence="1">
    <location>
        <begin position="168"/>
        <end position="185"/>
    </location>
</feature>
<keyword evidence="2" id="KW-1133">Transmembrane helix</keyword>
<feature type="region of interest" description="Disordered" evidence="1">
    <location>
        <begin position="115"/>
        <end position="227"/>
    </location>
</feature>
<evidence type="ECO:0000313" key="5">
    <source>
        <dbReference type="Proteomes" id="UP000823842"/>
    </source>
</evidence>
<dbReference type="Proteomes" id="UP000823842">
    <property type="component" value="Unassembled WGS sequence"/>
</dbReference>
<evidence type="ECO:0000256" key="3">
    <source>
        <dbReference type="SAM" id="SignalP"/>
    </source>
</evidence>
<reference evidence="4" key="2">
    <citation type="submission" date="2021-04" db="EMBL/GenBank/DDBJ databases">
        <authorList>
            <person name="Gilroy R."/>
        </authorList>
    </citation>
    <scope>NUCLEOTIDE SEQUENCE</scope>
    <source>
        <strain evidence="4">ChiSjej1B19-5720</strain>
    </source>
</reference>
<evidence type="ECO:0000256" key="2">
    <source>
        <dbReference type="SAM" id="Phobius"/>
    </source>
</evidence>
<evidence type="ECO:0000256" key="1">
    <source>
        <dbReference type="SAM" id="MobiDB-lite"/>
    </source>
</evidence>
<reference evidence="4" key="1">
    <citation type="journal article" date="2021" name="PeerJ">
        <title>Extensive microbial diversity within the chicken gut microbiome revealed by metagenomics and culture.</title>
        <authorList>
            <person name="Gilroy R."/>
            <person name="Ravi A."/>
            <person name="Getino M."/>
            <person name="Pursley I."/>
            <person name="Horton D.L."/>
            <person name="Alikhan N.F."/>
            <person name="Baker D."/>
            <person name="Gharbi K."/>
            <person name="Hall N."/>
            <person name="Watson M."/>
            <person name="Adriaenssens E.M."/>
            <person name="Foster-Nyarko E."/>
            <person name="Jarju S."/>
            <person name="Secka A."/>
            <person name="Antonio M."/>
            <person name="Oren A."/>
            <person name="Chaudhuri R.R."/>
            <person name="La Ragione R."/>
            <person name="Hildebrand F."/>
            <person name="Pallen M.J."/>
        </authorList>
    </citation>
    <scope>NUCLEOTIDE SEQUENCE</scope>
    <source>
        <strain evidence="4">ChiSjej1B19-5720</strain>
    </source>
</reference>
<organism evidence="4 5">
    <name type="scientific">Candidatus Blautia faecavium</name>
    <dbReference type="NCBI Taxonomy" id="2838487"/>
    <lineage>
        <taxon>Bacteria</taxon>
        <taxon>Bacillati</taxon>
        <taxon>Bacillota</taxon>
        <taxon>Clostridia</taxon>
        <taxon>Lachnospirales</taxon>
        <taxon>Lachnospiraceae</taxon>
        <taxon>Blautia</taxon>
    </lineage>
</organism>
<keyword evidence="2" id="KW-0812">Transmembrane</keyword>
<evidence type="ECO:0000313" key="4">
    <source>
        <dbReference type="EMBL" id="HJB28264.1"/>
    </source>
</evidence>
<feature type="region of interest" description="Disordered" evidence="1">
    <location>
        <begin position="360"/>
        <end position="430"/>
    </location>
</feature>
<keyword evidence="2" id="KW-0472">Membrane</keyword>
<feature type="chain" id="PRO_5039358202" description="Gram-positive cocci surface proteins LPxTG domain-containing protein" evidence="3">
    <location>
        <begin position="21"/>
        <end position="462"/>
    </location>
</feature>
<sequence>MRLLAAAALTAAMISGQAQGVLAQSEATIETAVSILPENITIEEPVPLAEISLPESEYGTLSWVDSSCVPSQRVQSYEVKLSPFDSVDLSGEEGWDSQAGVLRGFVTVVVSSIEDTDSTEEALPSETPDQTVTPGISAAPDISQIPDAEGQVTGIPDQEENSGGTADEVQEEEEVGEAVIGEEEISSPGESEESKPTPEVTETPVENIFDQEETDLTQDERPMSADENLSPDEQMVRAAENHSCNGISVSGISLPWYVQFRVSSGDAYEFTNEIDASIFKSYEFELWDLRTDTEYEIPDGEYISVTVPVKEGYEYTIEHLLDNGAIETIIPSVDGDTMVFSTHSFSPFGIAGSKPVIGSDIAEQGYGDDNTSQLGGDDGATTEVPVSPAASSNTTTASGTNQATAQNTSAPENTQENTQGSGASSTGAVETGDDTMILPFAALAAAAAMVMTGTAVAYKKRK</sequence>
<gene>
    <name evidence="4" type="ORF">IAA06_05670</name>
</gene>
<proteinExistence type="predicted"/>
<feature type="compositionally biased region" description="Low complexity" evidence="1">
    <location>
        <begin position="389"/>
        <end position="408"/>
    </location>
</feature>
<feature type="compositionally biased region" description="Polar residues" evidence="1">
    <location>
        <begin position="409"/>
        <end position="428"/>
    </location>
</feature>
<protein>
    <recommendedName>
        <fullName evidence="6">Gram-positive cocci surface proteins LPxTG domain-containing protein</fullName>
    </recommendedName>
</protein>
<accession>A0A9D2LS57</accession>
<comment type="caution">
    <text evidence="4">The sequence shown here is derived from an EMBL/GenBank/DDBJ whole genome shotgun (WGS) entry which is preliminary data.</text>
</comment>
<feature type="signal peptide" evidence="3">
    <location>
        <begin position="1"/>
        <end position="20"/>
    </location>
</feature>
<dbReference type="AlphaFoldDB" id="A0A9D2LS57"/>
<evidence type="ECO:0008006" key="6">
    <source>
        <dbReference type="Google" id="ProtNLM"/>
    </source>
</evidence>
<name>A0A9D2LS57_9FIRM</name>
<dbReference type="EMBL" id="DWYZ01000105">
    <property type="protein sequence ID" value="HJB28264.1"/>
    <property type="molecule type" value="Genomic_DNA"/>
</dbReference>